<dbReference type="InParanoid" id="A0A259U361"/>
<proteinExistence type="predicted"/>
<dbReference type="RefSeq" id="WP_094550503.1">
    <property type="nucleotide sequence ID" value="NZ_MQWB01000001.1"/>
</dbReference>
<dbReference type="Proteomes" id="UP000216446">
    <property type="component" value="Unassembled WGS sequence"/>
</dbReference>
<sequence length="153" mass="17702">MFDERSAYPHPDEFKVMRPEYSDQEQVDEEGNPIETDLPEAEGDEIVASITIAPFRVVGRSTTRPGARRAALYEAAKTYRNYHPSHRVRSPFPDEFTDEDGTLWKRVAESKRRKLGDYTFLLDGEDEEDSADIEQMLAWDVRPAPEFEDEDED</sequence>
<accession>A0A259U361</accession>
<dbReference type="EMBL" id="MQWB01000001">
    <property type="protein sequence ID" value="OZC04244.1"/>
    <property type="molecule type" value="Genomic_DNA"/>
</dbReference>
<dbReference type="AlphaFoldDB" id="A0A259U361"/>
<evidence type="ECO:0000256" key="1">
    <source>
        <dbReference type="SAM" id="MobiDB-lite"/>
    </source>
</evidence>
<feature type="compositionally biased region" description="Basic and acidic residues" evidence="1">
    <location>
        <begin position="1"/>
        <end position="21"/>
    </location>
</feature>
<protein>
    <submittedName>
        <fullName evidence="2">Uncharacterized protein</fullName>
    </submittedName>
</protein>
<gene>
    <name evidence="2" type="ORF">BSZ36_15395</name>
</gene>
<keyword evidence="3" id="KW-1185">Reference proteome</keyword>
<comment type="caution">
    <text evidence="2">The sequence shown here is derived from an EMBL/GenBank/DDBJ whole genome shotgun (WGS) entry which is preliminary data.</text>
</comment>
<organism evidence="2 3">
    <name type="scientific">Rubricoccus marinus</name>
    <dbReference type="NCBI Taxonomy" id="716817"/>
    <lineage>
        <taxon>Bacteria</taxon>
        <taxon>Pseudomonadati</taxon>
        <taxon>Rhodothermota</taxon>
        <taxon>Rhodothermia</taxon>
        <taxon>Rhodothermales</taxon>
        <taxon>Rubricoccaceae</taxon>
        <taxon>Rubricoccus</taxon>
    </lineage>
</organism>
<feature type="region of interest" description="Disordered" evidence="1">
    <location>
        <begin position="1"/>
        <end position="39"/>
    </location>
</feature>
<dbReference type="OrthoDB" id="1494525at2"/>
<name>A0A259U361_9BACT</name>
<feature type="compositionally biased region" description="Acidic residues" evidence="1">
    <location>
        <begin position="22"/>
        <end position="39"/>
    </location>
</feature>
<reference evidence="2 3" key="1">
    <citation type="submission" date="2016-11" db="EMBL/GenBank/DDBJ databases">
        <title>Study of marine rhodopsin-containing bacteria.</title>
        <authorList>
            <person name="Yoshizawa S."/>
            <person name="Kumagai Y."/>
            <person name="Kogure K."/>
        </authorList>
    </citation>
    <scope>NUCLEOTIDE SEQUENCE [LARGE SCALE GENOMIC DNA]</scope>
    <source>
        <strain evidence="2 3">SG-29</strain>
    </source>
</reference>
<evidence type="ECO:0000313" key="3">
    <source>
        <dbReference type="Proteomes" id="UP000216446"/>
    </source>
</evidence>
<evidence type="ECO:0000313" key="2">
    <source>
        <dbReference type="EMBL" id="OZC04244.1"/>
    </source>
</evidence>